<evidence type="ECO:0000256" key="8">
    <source>
        <dbReference type="SAM" id="Phobius"/>
    </source>
</evidence>
<dbReference type="SUPFAM" id="SSF52540">
    <property type="entry name" value="P-loop containing nucleoside triphosphate hydrolases"/>
    <property type="match status" value="1"/>
</dbReference>
<dbReference type="InterPro" id="IPR027417">
    <property type="entry name" value="P-loop_NTPase"/>
</dbReference>
<comment type="caution">
    <text evidence="10">The sequence shown here is derived from an EMBL/GenBank/DDBJ whole genome shotgun (WGS) entry which is preliminary data.</text>
</comment>
<dbReference type="InterPro" id="IPR051539">
    <property type="entry name" value="T4SS-coupling_protein"/>
</dbReference>
<keyword evidence="11" id="KW-1185">Reference proteome</keyword>
<dbReference type="EMBL" id="JACCFW010000002">
    <property type="protein sequence ID" value="NYJ76452.1"/>
    <property type="molecule type" value="Genomic_DNA"/>
</dbReference>
<evidence type="ECO:0000256" key="3">
    <source>
        <dbReference type="ARBA" id="ARBA00022475"/>
    </source>
</evidence>
<dbReference type="GO" id="GO:0005886">
    <property type="term" value="C:plasma membrane"/>
    <property type="evidence" value="ECO:0007669"/>
    <property type="project" value="UniProtKB-SubCell"/>
</dbReference>
<evidence type="ECO:0000256" key="6">
    <source>
        <dbReference type="ARBA" id="ARBA00023136"/>
    </source>
</evidence>
<keyword evidence="5 8" id="KW-1133">Transmembrane helix</keyword>
<feature type="domain" description="TraD/TraG TraM recognition site" evidence="9">
    <location>
        <begin position="396"/>
        <end position="513"/>
    </location>
</feature>
<keyword evidence="3" id="KW-1003">Cell membrane</keyword>
<evidence type="ECO:0000313" key="10">
    <source>
        <dbReference type="EMBL" id="NYJ76452.1"/>
    </source>
</evidence>
<reference evidence="10 11" key="1">
    <citation type="submission" date="2020-07" db="EMBL/GenBank/DDBJ databases">
        <title>Sequencing the genomes of 1000 actinobacteria strains.</title>
        <authorList>
            <person name="Klenk H.-P."/>
        </authorList>
    </citation>
    <scope>NUCLEOTIDE SEQUENCE [LARGE SCALE GENOMIC DNA]</scope>
    <source>
        <strain evidence="10 11">DSM 29531</strain>
    </source>
</reference>
<dbReference type="Proteomes" id="UP000571817">
    <property type="component" value="Unassembled WGS sequence"/>
</dbReference>
<gene>
    <name evidence="10" type="ORF">HNR15_003470</name>
</gene>
<dbReference type="Gene3D" id="3.40.50.300">
    <property type="entry name" value="P-loop containing nucleotide triphosphate hydrolases"/>
    <property type="match status" value="1"/>
</dbReference>
<organism evidence="10 11">
    <name type="scientific">Allobranchiibius huperziae</name>
    <dbReference type="NCBI Taxonomy" id="1874116"/>
    <lineage>
        <taxon>Bacteria</taxon>
        <taxon>Bacillati</taxon>
        <taxon>Actinomycetota</taxon>
        <taxon>Actinomycetes</taxon>
        <taxon>Micrococcales</taxon>
        <taxon>Dermacoccaceae</taxon>
        <taxon>Allobranchiibius</taxon>
    </lineage>
</organism>
<dbReference type="RefSeq" id="WP_179483847.1">
    <property type="nucleotide sequence ID" value="NZ_JACCFW010000002.1"/>
</dbReference>
<evidence type="ECO:0000259" key="9">
    <source>
        <dbReference type="Pfam" id="PF12696"/>
    </source>
</evidence>
<evidence type="ECO:0000256" key="4">
    <source>
        <dbReference type="ARBA" id="ARBA00022692"/>
    </source>
</evidence>
<keyword evidence="4 8" id="KW-0812">Transmembrane</keyword>
<comment type="similarity">
    <text evidence="2">Belongs to the VirD4/TraG family.</text>
</comment>
<evidence type="ECO:0000256" key="1">
    <source>
        <dbReference type="ARBA" id="ARBA00004651"/>
    </source>
</evidence>
<name>A0A853DG02_9MICO</name>
<comment type="subcellular location">
    <subcellularLocation>
        <location evidence="1">Cell membrane</location>
        <topology evidence="1">Multi-pass membrane protein</topology>
    </subcellularLocation>
</comment>
<evidence type="ECO:0000256" key="7">
    <source>
        <dbReference type="SAM" id="MobiDB-lite"/>
    </source>
</evidence>
<feature type="transmembrane region" description="Helical" evidence="8">
    <location>
        <begin position="16"/>
        <end position="39"/>
    </location>
</feature>
<dbReference type="PANTHER" id="PTHR37937:SF1">
    <property type="entry name" value="CONJUGATIVE TRANSFER: DNA TRANSPORT"/>
    <property type="match status" value="1"/>
</dbReference>
<dbReference type="PANTHER" id="PTHR37937">
    <property type="entry name" value="CONJUGATIVE TRANSFER: DNA TRANSPORT"/>
    <property type="match status" value="1"/>
</dbReference>
<evidence type="ECO:0000256" key="2">
    <source>
        <dbReference type="ARBA" id="ARBA00008806"/>
    </source>
</evidence>
<dbReference type="Pfam" id="PF12696">
    <property type="entry name" value="TraG-D_C"/>
    <property type="match status" value="1"/>
</dbReference>
<dbReference type="AlphaFoldDB" id="A0A853DG02"/>
<accession>A0A853DG02</accession>
<protein>
    <submittedName>
        <fullName evidence="10">Type IV secretory pathway TraG/TraD family ATPase VirD4</fullName>
    </submittedName>
</protein>
<evidence type="ECO:0000313" key="11">
    <source>
        <dbReference type="Proteomes" id="UP000571817"/>
    </source>
</evidence>
<dbReference type="InterPro" id="IPR032689">
    <property type="entry name" value="TraG-D_C"/>
</dbReference>
<dbReference type="Pfam" id="PF02534">
    <property type="entry name" value="T4SS-DNA_transf"/>
    <property type="match status" value="1"/>
</dbReference>
<dbReference type="CDD" id="cd01127">
    <property type="entry name" value="TrwB_TraG_TraD_VirD4"/>
    <property type="match status" value="1"/>
</dbReference>
<feature type="region of interest" description="Disordered" evidence="7">
    <location>
        <begin position="569"/>
        <end position="601"/>
    </location>
</feature>
<dbReference type="InterPro" id="IPR003688">
    <property type="entry name" value="TraG/VirD4"/>
</dbReference>
<keyword evidence="6 8" id="KW-0472">Membrane</keyword>
<evidence type="ECO:0000256" key="5">
    <source>
        <dbReference type="ARBA" id="ARBA00022989"/>
    </source>
</evidence>
<sequence length="601" mass="65345">MSNRPNKRSDPGQSELPWIILICVIAGAAVLVGPAYVGWCLGGRSWSTTAIAAAVALYVVLLALVAIVVVMVVRYRRSRVWTDDRARSMSGRADLKEMSEPHARADAKRLGSQQAGIGVPLGTAVAGRRPLYGLYEWSQIWIMGTRAGKSRSVAIPQLVTHGGPAISTSNKSDVYESTYGPRSQRGRCWLNDPQRIAQGEASWWWDPISFVTSVERAAKLVGVWASSRGASDMQGADPYFEPEGRKLATNMLVAARLGGEPITRIPQWLTGRRPAPGVPDPLLVLREGGFGAMAEEIEDFLGLDQGQRDGVYGTARSYFGFLRDPRFVQWVAPRGEDDGRRQFDPAAFVRSKAETLYLLSKEGEGSARAITGALTMATYQAGEDYAEECGGRVSTPVLFSLDEAANVCRWPELPNLYSHAGGRGIILVTILQSYVQGAEVWGEGFKKMWSSANVAVVGRGINDAEHLRALVTLIGTRQVRQQSTSHGSRGHRSVNVQNGEEQIFTEADLRAMPSGRGVLFTTGARAILLELRDLTSYDWAPLIDASIQAYGPGGTERGPIQDPYEIRPIQVPSARVAPAEQDDPQDEAGSKLRVGRAGRGR</sequence>
<feature type="transmembrane region" description="Helical" evidence="8">
    <location>
        <begin position="51"/>
        <end position="73"/>
    </location>
</feature>
<proteinExistence type="inferred from homology"/>